<dbReference type="Proteomes" id="UP000095751">
    <property type="component" value="Unassembled WGS sequence"/>
</dbReference>
<organism evidence="2 3">
    <name type="scientific">Fragilariopsis cylindrus CCMP1102</name>
    <dbReference type="NCBI Taxonomy" id="635003"/>
    <lineage>
        <taxon>Eukaryota</taxon>
        <taxon>Sar</taxon>
        <taxon>Stramenopiles</taxon>
        <taxon>Ochrophyta</taxon>
        <taxon>Bacillariophyta</taxon>
        <taxon>Bacillariophyceae</taxon>
        <taxon>Bacillariophycidae</taxon>
        <taxon>Bacillariales</taxon>
        <taxon>Bacillariaceae</taxon>
        <taxon>Fragilariopsis</taxon>
    </lineage>
</organism>
<evidence type="ECO:0000313" key="3">
    <source>
        <dbReference type="Proteomes" id="UP000095751"/>
    </source>
</evidence>
<feature type="signal peptide" evidence="1">
    <location>
        <begin position="1"/>
        <end position="19"/>
    </location>
</feature>
<protein>
    <submittedName>
        <fullName evidence="2">Uncharacterized protein</fullName>
    </submittedName>
</protein>
<dbReference type="EMBL" id="KV784408">
    <property type="protein sequence ID" value="OEU06437.1"/>
    <property type="molecule type" value="Genomic_DNA"/>
</dbReference>
<feature type="chain" id="PRO_5009191952" evidence="1">
    <location>
        <begin position="20"/>
        <end position="91"/>
    </location>
</feature>
<dbReference type="KEGG" id="fcy:FRACYDRAFT_272735"/>
<keyword evidence="1" id="KW-0732">Signal</keyword>
<dbReference type="OrthoDB" id="50287at2759"/>
<evidence type="ECO:0000256" key="1">
    <source>
        <dbReference type="SAM" id="SignalP"/>
    </source>
</evidence>
<keyword evidence="3" id="KW-1185">Reference proteome</keyword>
<accession>A0A1E7EKR3</accession>
<reference evidence="2 3" key="1">
    <citation type="submission" date="2016-09" db="EMBL/GenBank/DDBJ databases">
        <title>Extensive genetic diversity and differential bi-allelic expression allows diatom success in the polar Southern Ocean.</title>
        <authorList>
            <consortium name="DOE Joint Genome Institute"/>
            <person name="Mock T."/>
            <person name="Otillar R.P."/>
            <person name="Strauss J."/>
            <person name="Dupont C."/>
            <person name="Frickenhaus S."/>
            <person name="Maumus F."/>
            <person name="Mcmullan M."/>
            <person name="Sanges R."/>
            <person name="Schmutz J."/>
            <person name="Toseland A."/>
            <person name="Valas R."/>
            <person name="Veluchamy A."/>
            <person name="Ward B.J."/>
            <person name="Allen A."/>
            <person name="Barry K."/>
            <person name="Falciatore A."/>
            <person name="Ferrante M."/>
            <person name="Fortunato A.E."/>
            <person name="Gloeckner G."/>
            <person name="Gruber A."/>
            <person name="Hipkin R."/>
            <person name="Janech M."/>
            <person name="Kroth P."/>
            <person name="Leese F."/>
            <person name="Lindquist E."/>
            <person name="Lyon B.R."/>
            <person name="Martin J."/>
            <person name="Mayer C."/>
            <person name="Parker M."/>
            <person name="Quesneville H."/>
            <person name="Raymond J."/>
            <person name="Uhlig C."/>
            <person name="Valentin K.U."/>
            <person name="Worden A.Z."/>
            <person name="Armbrust E.V."/>
            <person name="Bowler C."/>
            <person name="Green B."/>
            <person name="Moulton V."/>
            <person name="Van Oosterhout C."/>
            <person name="Grigoriev I."/>
        </authorList>
    </citation>
    <scope>NUCLEOTIDE SEQUENCE [LARGE SCALE GENOMIC DNA]</scope>
    <source>
        <strain evidence="2 3">CCMP1102</strain>
    </source>
</reference>
<evidence type="ECO:0000313" key="2">
    <source>
        <dbReference type="EMBL" id="OEU06437.1"/>
    </source>
</evidence>
<sequence length="91" mass="10139">MKLSIAALALTLTIASVQGSMLRINKQAVNNVEGTIVDTEIFLKGTKGEPTQEDMDFIRKALVASYNNVHWEAGYFMKGEHDVDFGMCNNW</sequence>
<dbReference type="AlphaFoldDB" id="A0A1E7EKR3"/>
<dbReference type="InParanoid" id="A0A1E7EKR3"/>
<gene>
    <name evidence="2" type="ORF">FRACYDRAFT_272735</name>
</gene>
<proteinExistence type="predicted"/>
<name>A0A1E7EKR3_9STRA</name>